<sequence>MSEQLFGAKELYDVVLRTTFETTINGKHYDEGEVVVRFGRLQIAQLNGRYSYVAAKGGYDNRELVTWENMNSVSLTFSQGVFSKT</sequence>
<reference evidence="1" key="1">
    <citation type="journal article" date="2021" name="Proc. Natl. Acad. Sci. U.S.A.">
        <title>A Catalog of Tens of Thousands of Viruses from Human Metagenomes Reveals Hidden Associations with Chronic Diseases.</title>
        <authorList>
            <person name="Tisza M.J."/>
            <person name="Buck C.B."/>
        </authorList>
    </citation>
    <scope>NUCLEOTIDE SEQUENCE</scope>
    <source>
        <strain evidence="1">Cteoh1</strain>
    </source>
</reference>
<dbReference type="EMBL" id="BK015686">
    <property type="protein sequence ID" value="DAE19780.1"/>
    <property type="molecule type" value="Genomic_DNA"/>
</dbReference>
<evidence type="ECO:0000313" key="1">
    <source>
        <dbReference type="EMBL" id="DAE19780.1"/>
    </source>
</evidence>
<accession>A0A8S5QMF4</accession>
<proteinExistence type="predicted"/>
<name>A0A8S5QMF4_9CAUD</name>
<protein>
    <submittedName>
        <fullName evidence="1">Uncharacterized protein</fullName>
    </submittedName>
</protein>
<organism evidence="1">
    <name type="scientific">Siphoviridae sp. cteoh1</name>
    <dbReference type="NCBI Taxonomy" id="2826407"/>
    <lineage>
        <taxon>Viruses</taxon>
        <taxon>Duplodnaviria</taxon>
        <taxon>Heunggongvirae</taxon>
        <taxon>Uroviricota</taxon>
        <taxon>Caudoviricetes</taxon>
    </lineage>
</organism>